<sequence length="71" mass="7825">MHIADPGAAPGRKAFSVDQFCSDHGISRATFYNLRQRGKGPTEMKVGTRTLISVEAAAEWRRRMETETSAA</sequence>
<protein>
    <recommendedName>
        <fullName evidence="3">Transcriptional regulator, AlpA family</fullName>
    </recommendedName>
</protein>
<dbReference type="OrthoDB" id="8100940at2"/>
<organism evidence="1 2">
    <name type="scientific">Bradyrhizobium lablabi</name>
    <dbReference type="NCBI Taxonomy" id="722472"/>
    <lineage>
        <taxon>Bacteria</taxon>
        <taxon>Pseudomonadati</taxon>
        <taxon>Pseudomonadota</taxon>
        <taxon>Alphaproteobacteria</taxon>
        <taxon>Hyphomicrobiales</taxon>
        <taxon>Nitrobacteraceae</taxon>
        <taxon>Bradyrhizobium</taxon>
    </lineage>
</organism>
<proteinExistence type="predicted"/>
<dbReference type="Proteomes" id="UP000189935">
    <property type="component" value="Chromosome I"/>
</dbReference>
<evidence type="ECO:0008006" key="3">
    <source>
        <dbReference type="Google" id="ProtNLM"/>
    </source>
</evidence>
<evidence type="ECO:0000313" key="2">
    <source>
        <dbReference type="Proteomes" id="UP000189935"/>
    </source>
</evidence>
<name>A0A1M7FRH5_9BRAD</name>
<evidence type="ECO:0000313" key="1">
    <source>
        <dbReference type="EMBL" id="SHM06633.1"/>
    </source>
</evidence>
<gene>
    <name evidence="1" type="ORF">SAMN05444159_7581</name>
</gene>
<dbReference type="AlphaFoldDB" id="A0A1M7FRH5"/>
<reference evidence="1 2" key="1">
    <citation type="submission" date="2016-11" db="EMBL/GenBank/DDBJ databases">
        <authorList>
            <person name="Jaros S."/>
            <person name="Januszkiewicz K."/>
            <person name="Wedrychowicz H."/>
        </authorList>
    </citation>
    <scope>NUCLEOTIDE SEQUENCE [LARGE SCALE GENOMIC DNA]</scope>
    <source>
        <strain evidence="1 2">GAS499</strain>
    </source>
</reference>
<dbReference type="RefSeq" id="WP_154071639.1">
    <property type="nucleotide sequence ID" value="NZ_LT670844.1"/>
</dbReference>
<dbReference type="EMBL" id="LT670844">
    <property type="protein sequence ID" value="SHM06633.1"/>
    <property type="molecule type" value="Genomic_DNA"/>
</dbReference>
<accession>A0A1M7FRH5</accession>